<organism evidence="1 2">
    <name type="scientific">Diphasiastrum complanatum</name>
    <name type="common">Issler's clubmoss</name>
    <name type="synonym">Lycopodium complanatum</name>
    <dbReference type="NCBI Taxonomy" id="34168"/>
    <lineage>
        <taxon>Eukaryota</taxon>
        <taxon>Viridiplantae</taxon>
        <taxon>Streptophyta</taxon>
        <taxon>Embryophyta</taxon>
        <taxon>Tracheophyta</taxon>
        <taxon>Lycopodiopsida</taxon>
        <taxon>Lycopodiales</taxon>
        <taxon>Lycopodiaceae</taxon>
        <taxon>Lycopodioideae</taxon>
        <taxon>Diphasiastrum</taxon>
    </lineage>
</organism>
<evidence type="ECO:0000313" key="1">
    <source>
        <dbReference type="EMBL" id="KAJ7559420.1"/>
    </source>
</evidence>
<name>A0ACC2DZ43_DIPCM</name>
<accession>A0ACC2DZ43</accession>
<comment type="caution">
    <text evidence="1">The sequence shown here is derived from an EMBL/GenBank/DDBJ whole genome shotgun (WGS) entry which is preliminary data.</text>
</comment>
<evidence type="ECO:0000313" key="2">
    <source>
        <dbReference type="Proteomes" id="UP001162992"/>
    </source>
</evidence>
<dbReference type="Proteomes" id="UP001162992">
    <property type="component" value="Chromosome 4"/>
</dbReference>
<sequence>MGHVSFETFYSRWIKEEKNYVQDLRLALQQQKSQQDVSLLVQACHAHYQDYVNAKINAIQTDCLDVAAETWISPLEAGFLWMGGWRPTTGIILAYSLMGVQIESELHKLLEGIEVPSLAALSAKQLSCLNSLQQENCVAEDELSSCLARLQMSVADQQMVFAAMTESPISETNDCTMISKAIEAKLNGLRDIMVKAELLRSQTVAAIIDILTPIQAAQYAVAALEMTTAVKKLGSQQLDATHLSTDPLPNDASWFSRGLELGTKETLDAKLTN</sequence>
<protein>
    <submittedName>
        <fullName evidence="1">Uncharacterized protein</fullName>
    </submittedName>
</protein>
<keyword evidence="2" id="KW-1185">Reference proteome</keyword>
<gene>
    <name evidence="1" type="ORF">O6H91_04G084300</name>
</gene>
<proteinExistence type="predicted"/>
<dbReference type="EMBL" id="CM055095">
    <property type="protein sequence ID" value="KAJ7559420.1"/>
    <property type="molecule type" value="Genomic_DNA"/>
</dbReference>
<reference evidence="2" key="1">
    <citation type="journal article" date="2024" name="Proc. Natl. Acad. Sci. U.S.A.">
        <title>Extraordinary preservation of gene collinearity over three hundred million years revealed in homosporous lycophytes.</title>
        <authorList>
            <person name="Li C."/>
            <person name="Wickell D."/>
            <person name="Kuo L.Y."/>
            <person name="Chen X."/>
            <person name="Nie B."/>
            <person name="Liao X."/>
            <person name="Peng D."/>
            <person name="Ji J."/>
            <person name="Jenkins J."/>
            <person name="Williams M."/>
            <person name="Shu S."/>
            <person name="Plott C."/>
            <person name="Barry K."/>
            <person name="Rajasekar S."/>
            <person name="Grimwood J."/>
            <person name="Han X."/>
            <person name="Sun S."/>
            <person name="Hou Z."/>
            <person name="He W."/>
            <person name="Dai G."/>
            <person name="Sun C."/>
            <person name="Schmutz J."/>
            <person name="Leebens-Mack J.H."/>
            <person name="Li F.W."/>
            <person name="Wang L."/>
        </authorList>
    </citation>
    <scope>NUCLEOTIDE SEQUENCE [LARGE SCALE GENOMIC DNA]</scope>
    <source>
        <strain evidence="2">cv. PW_Plant_1</strain>
    </source>
</reference>